<evidence type="ECO:0000259" key="9">
    <source>
        <dbReference type="Pfam" id="PF12804"/>
    </source>
</evidence>
<evidence type="ECO:0000313" key="11">
    <source>
        <dbReference type="Proteomes" id="UP000248795"/>
    </source>
</evidence>
<keyword evidence="4 8" id="KW-0547">Nucleotide-binding</keyword>
<dbReference type="HAMAP" id="MF_00316">
    <property type="entry name" value="MobA"/>
    <property type="match status" value="1"/>
</dbReference>
<sequence>MNSLAVIVAGGRSTRMGKEKVFQLVRGRSILSRTLSCLRPQVQHIVINAKGDAERFREAGLLTIADLRSDVASPLAGIHAALSFAQQNRFGAVLTVPSDTPFLPSDLVYRLAAAGRPAAIASAGGQQHYVTGLWSPDLLPLLEQALDEPRTPRLQDWARKCDAAVVTWPIEPYDPFFNVNTPDELAEAERIAAEFAP</sequence>
<dbReference type="CDD" id="cd02503">
    <property type="entry name" value="MobA"/>
    <property type="match status" value="1"/>
</dbReference>
<keyword evidence="7 8" id="KW-0501">Molybdenum cofactor biosynthesis</keyword>
<accession>A0A2W2CB35</accession>
<dbReference type="InterPro" id="IPR013482">
    <property type="entry name" value="Molybde_CF_guanTrfase"/>
</dbReference>
<evidence type="ECO:0000313" key="10">
    <source>
        <dbReference type="EMBL" id="PZF77403.1"/>
    </source>
</evidence>
<feature type="binding site" evidence="8">
    <location>
        <position position="99"/>
    </location>
    <ligand>
        <name>GTP</name>
        <dbReference type="ChEBI" id="CHEBI:37565"/>
    </ligand>
</feature>
<evidence type="ECO:0000256" key="8">
    <source>
        <dbReference type="HAMAP-Rule" id="MF_00316"/>
    </source>
</evidence>
<dbReference type="AlphaFoldDB" id="A0A2W2CB35"/>
<evidence type="ECO:0000256" key="5">
    <source>
        <dbReference type="ARBA" id="ARBA00022842"/>
    </source>
</evidence>
<dbReference type="Gene3D" id="3.90.550.10">
    <property type="entry name" value="Spore Coat Polysaccharide Biosynthesis Protein SpsA, Chain A"/>
    <property type="match status" value="1"/>
</dbReference>
<dbReference type="InterPro" id="IPR029044">
    <property type="entry name" value="Nucleotide-diphossugar_trans"/>
</dbReference>
<feature type="binding site" evidence="8">
    <location>
        <position position="66"/>
    </location>
    <ligand>
        <name>GTP</name>
        <dbReference type="ChEBI" id="CHEBI:37565"/>
    </ligand>
</feature>
<keyword evidence="3 8" id="KW-0479">Metal-binding</keyword>
<comment type="function">
    <text evidence="8">Transfers a GMP moiety from GTP to Mo-molybdopterin (Mo-MPT) cofactor (Moco or molybdenum cofactor) to form Mo-molybdopterin guanine dinucleotide (Mo-MGD) cofactor.</text>
</comment>
<dbReference type="Proteomes" id="UP000248795">
    <property type="component" value="Unassembled WGS sequence"/>
</dbReference>
<protein>
    <recommendedName>
        <fullName evidence="8">Molybdenum cofactor guanylyltransferase</fullName>
        <shortName evidence="8">MoCo guanylyltransferase</shortName>
        <ecNumber evidence="8">2.7.7.77</ecNumber>
    </recommendedName>
    <alternativeName>
        <fullName evidence="8">GTP:molybdopterin guanylyltransferase</fullName>
    </alternativeName>
    <alternativeName>
        <fullName evidence="8">Mo-MPT guanylyltransferase</fullName>
    </alternativeName>
    <alternativeName>
        <fullName evidence="8">Molybdopterin guanylyltransferase</fullName>
    </alternativeName>
    <alternativeName>
        <fullName evidence="8">Molybdopterin-guanine dinucleotide synthase</fullName>
        <shortName evidence="8">MGD synthase</shortName>
    </alternativeName>
</protein>
<proteinExistence type="inferred from homology"/>
<dbReference type="EC" id="2.7.7.77" evidence="8"/>
<name>A0A2W2CB35_9HYPH</name>
<dbReference type="Pfam" id="PF12804">
    <property type="entry name" value="NTP_transf_3"/>
    <property type="match status" value="1"/>
</dbReference>
<keyword evidence="1 8" id="KW-0963">Cytoplasm</keyword>
<organism evidence="10 11">
    <name type="scientific">Aestuariivirga litoralis</name>
    <dbReference type="NCBI Taxonomy" id="2650924"/>
    <lineage>
        <taxon>Bacteria</taxon>
        <taxon>Pseudomonadati</taxon>
        <taxon>Pseudomonadota</taxon>
        <taxon>Alphaproteobacteria</taxon>
        <taxon>Hyphomicrobiales</taxon>
        <taxon>Aestuariivirgaceae</taxon>
        <taxon>Aestuariivirga</taxon>
    </lineage>
</organism>
<evidence type="ECO:0000256" key="1">
    <source>
        <dbReference type="ARBA" id="ARBA00022490"/>
    </source>
</evidence>
<feature type="binding site" evidence="8">
    <location>
        <position position="99"/>
    </location>
    <ligand>
        <name>Mg(2+)</name>
        <dbReference type="ChEBI" id="CHEBI:18420"/>
    </ligand>
</feature>
<keyword evidence="11" id="KW-1185">Reference proteome</keyword>
<evidence type="ECO:0000256" key="3">
    <source>
        <dbReference type="ARBA" id="ARBA00022723"/>
    </source>
</evidence>
<dbReference type="GO" id="GO:0061603">
    <property type="term" value="F:molybdenum cofactor guanylyltransferase activity"/>
    <property type="evidence" value="ECO:0007669"/>
    <property type="project" value="UniProtKB-EC"/>
</dbReference>
<keyword evidence="5 8" id="KW-0460">Magnesium</keyword>
<comment type="similarity">
    <text evidence="8">Belongs to the MobA family.</text>
</comment>
<comment type="subunit">
    <text evidence="8">Monomer.</text>
</comment>
<reference evidence="11" key="1">
    <citation type="submission" date="2018-06" db="EMBL/GenBank/DDBJ databases">
        <title>Aestuariibacter litoralis strain KCTC 52945T.</title>
        <authorList>
            <person name="Li X."/>
            <person name="Salam N."/>
            <person name="Li J.-L."/>
            <person name="Chen Y.-M."/>
            <person name="Yang Z.-W."/>
            <person name="Zhang L.-Y."/>
            <person name="Han M.-X."/>
            <person name="Xiao M."/>
            <person name="Li W.-J."/>
        </authorList>
    </citation>
    <scope>NUCLEOTIDE SEQUENCE [LARGE SCALE GENOMIC DNA]</scope>
    <source>
        <strain evidence="11">KCTC 52945</strain>
    </source>
</reference>
<feature type="domain" description="MobA-like NTP transferase" evidence="9">
    <location>
        <begin position="5"/>
        <end position="151"/>
    </location>
</feature>
<comment type="cofactor">
    <cofactor evidence="8">
        <name>Mg(2+)</name>
        <dbReference type="ChEBI" id="CHEBI:18420"/>
    </cofactor>
</comment>
<evidence type="ECO:0000256" key="7">
    <source>
        <dbReference type="ARBA" id="ARBA00023150"/>
    </source>
</evidence>
<keyword evidence="6 8" id="KW-0342">GTP-binding</keyword>
<dbReference type="PANTHER" id="PTHR19136">
    <property type="entry name" value="MOLYBDENUM COFACTOR GUANYLYLTRANSFERASE"/>
    <property type="match status" value="1"/>
</dbReference>
<dbReference type="RefSeq" id="WP_111197828.1">
    <property type="nucleotide sequence ID" value="NZ_QKVK01000003.1"/>
</dbReference>
<dbReference type="GO" id="GO:0005737">
    <property type="term" value="C:cytoplasm"/>
    <property type="evidence" value="ECO:0007669"/>
    <property type="project" value="UniProtKB-SubCell"/>
</dbReference>
<dbReference type="GO" id="GO:0005525">
    <property type="term" value="F:GTP binding"/>
    <property type="evidence" value="ECO:0007669"/>
    <property type="project" value="UniProtKB-UniRule"/>
</dbReference>
<evidence type="ECO:0000256" key="6">
    <source>
        <dbReference type="ARBA" id="ARBA00023134"/>
    </source>
</evidence>
<comment type="caution">
    <text evidence="10">The sequence shown here is derived from an EMBL/GenBank/DDBJ whole genome shotgun (WGS) entry which is preliminary data.</text>
</comment>
<keyword evidence="10" id="KW-0548">Nucleotidyltransferase</keyword>
<dbReference type="SUPFAM" id="SSF53448">
    <property type="entry name" value="Nucleotide-diphospho-sugar transferases"/>
    <property type="match status" value="1"/>
</dbReference>
<comment type="catalytic activity">
    <reaction evidence="8">
        <text>Mo-molybdopterin + GTP + H(+) = Mo-molybdopterin guanine dinucleotide + diphosphate</text>
        <dbReference type="Rhea" id="RHEA:34243"/>
        <dbReference type="ChEBI" id="CHEBI:15378"/>
        <dbReference type="ChEBI" id="CHEBI:33019"/>
        <dbReference type="ChEBI" id="CHEBI:37565"/>
        <dbReference type="ChEBI" id="CHEBI:71302"/>
        <dbReference type="ChEBI" id="CHEBI:71310"/>
        <dbReference type="EC" id="2.7.7.77"/>
    </reaction>
</comment>
<feature type="binding site" evidence="8">
    <location>
        <position position="20"/>
    </location>
    <ligand>
        <name>GTP</name>
        <dbReference type="ChEBI" id="CHEBI:37565"/>
    </ligand>
</feature>
<dbReference type="PANTHER" id="PTHR19136:SF81">
    <property type="entry name" value="MOLYBDENUM COFACTOR GUANYLYLTRANSFERASE"/>
    <property type="match status" value="1"/>
</dbReference>
<feature type="binding site" evidence="8">
    <location>
        <position position="48"/>
    </location>
    <ligand>
        <name>GTP</name>
        <dbReference type="ChEBI" id="CHEBI:37565"/>
    </ligand>
</feature>
<evidence type="ECO:0000256" key="4">
    <source>
        <dbReference type="ARBA" id="ARBA00022741"/>
    </source>
</evidence>
<keyword evidence="2 8" id="KW-0808">Transferase</keyword>
<evidence type="ECO:0000256" key="2">
    <source>
        <dbReference type="ARBA" id="ARBA00022679"/>
    </source>
</evidence>
<comment type="subcellular location">
    <subcellularLocation>
        <location evidence="8">Cytoplasm</location>
    </subcellularLocation>
</comment>
<comment type="domain">
    <text evidence="8">The N-terminal domain determines nucleotide recognition and specific binding, while the C-terminal domain determines the specific binding to the target protein.</text>
</comment>
<dbReference type="GO" id="GO:0046872">
    <property type="term" value="F:metal ion binding"/>
    <property type="evidence" value="ECO:0007669"/>
    <property type="project" value="UniProtKB-KW"/>
</dbReference>
<dbReference type="EMBL" id="QKVK01000003">
    <property type="protein sequence ID" value="PZF77403.1"/>
    <property type="molecule type" value="Genomic_DNA"/>
</dbReference>
<gene>
    <name evidence="8" type="primary">mobA</name>
    <name evidence="10" type="ORF">DK847_08765</name>
</gene>
<dbReference type="InterPro" id="IPR025877">
    <property type="entry name" value="MobA-like_NTP_Trfase"/>
</dbReference>
<feature type="binding site" evidence="8">
    <location>
        <begin position="8"/>
        <end position="10"/>
    </location>
    <ligand>
        <name>GTP</name>
        <dbReference type="ChEBI" id="CHEBI:37565"/>
    </ligand>
</feature>
<dbReference type="GO" id="GO:1902758">
    <property type="term" value="P:bis(molybdopterin guanine dinucleotide)molybdenum biosynthetic process"/>
    <property type="evidence" value="ECO:0007669"/>
    <property type="project" value="TreeGrafter"/>
</dbReference>